<comment type="caution">
    <text evidence="1">The sequence shown here is derived from an EMBL/GenBank/DDBJ whole genome shotgun (WGS) entry which is preliminary data.</text>
</comment>
<dbReference type="HOGENOM" id="CLU_2484031_0_0_1"/>
<reference evidence="1 2" key="1">
    <citation type="journal article" date="2015" name="Mol. Plant Microbe Interact.">
        <title>Genome, transcriptome, and functional analyses of Penicillium expansum provide new insights into secondary metabolism and pathogenicity.</title>
        <authorList>
            <person name="Ballester A.R."/>
            <person name="Marcet-Houben M."/>
            <person name="Levin E."/>
            <person name="Sela N."/>
            <person name="Selma-Lazaro C."/>
            <person name="Carmona L."/>
            <person name="Wisniewski M."/>
            <person name="Droby S."/>
            <person name="Gonzalez-Candelas L."/>
            <person name="Gabaldon T."/>
        </authorList>
    </citation>
    <scope>NUCLEOTIDE SEQUENCE [LARGE SCALE GENOMIC DNA]</scope>
    <source>
        <strain evidence="1 2">MD-8</strain>
    </source>
</reference>
<proteinExistence type="predicted"/>
<dbReference type="RefSeq" id="XP_016599547.1">
    <property type="nucleotide sequence ID" value="XM_016741376.1"/>
</dbReference>
<organism evidence="1 2">
    <name type="scientific">Penicillium expansum</name>
    <name type="common">Blue mold rot fungus</name>
    <dbReference type="NCBI Taxonomy" id="27334"/>
    <lineage>
        <taxon>Eukaryota</taxon>
        <taxon>Fungi</taxon>
        <taxon>Dikarya</taxon>
        <taxon>Ascomycota</taxon>
        <taxon>Pezizomycotina</taxon>
        <taxon>Eurotiomycetes</taxon>
        <taxon>Eurotiomycetidae</taxon>
        <taxon>Eurotiales</taxon>
        <taxon>Aspergillaceae</taxon>
        <taxon>Penicillium</taxon>
    </lineage>
</organism>
<keyword evidence="2" id="KW-1185">Reference proteome</keyword>
<protein>
    <submittedName>
        <fullName evidence="1">Uncharacterized protein</fullName>
    </submittedName>
</protein>
<sequence>MLPLGSVHDTPLKCLRTLYVHLLGIDEATHGRNENPAFLRELLSGLQILQSHFPQLLLVLPGRPFPFSISSEVVTHPIIGSHAVHVV</sequence>
<dbReference type="AlphaFoldDB" id="A0A0A2JT02"/>
<evidence type="ECO:0000313" key="2">
    <source>
        <dbReference type="Proteomes" id="UP000030143"/>
    </source>
</evidence>
<dbReference type="EMBL" id="JQFZ01000133">
    <property type="protein sequence ID" value="KGO57971.1"/>
    <property type="molecule type" value="Genomic_DNA"/>
</dbReference>
<dbReference type="Proteomes" id="UP000030143">
    <property type="component" value="Unassembled WGS sequence"/>
</dbReference>
<gene>
    <name evidence="1" type="ORF">PEX2_041010</name>
</gene>
<evidence type="ECO:0000313" key="1">
    <source>
        <dbReference type="EMBL" id="KGO57971.1"/>
    </source>
</evidence>
<accession>A0A0A2JT02</accession>
<dbReference type="GeneID" id="27676795"/>
<dbReference type="VEuPathDB" id="FungiDB:PEXP_018820"/>
<name>A0A0A2JT02_PENEN</name>